<accession>A0AA89AZD7</accession>
<keyword evidence="5" id="KW-1185">Reference proteome</keyword>
<name>A0AA89AZD7_9ASTE</name>
<feature type="compositionally biased region" description="Basic and acidic residues" evidence="1">
    <location>
        <begin position="417"/>
        <end position="431"/>
    </location>
</feature>
<protein>
    <submittedName>
        <fullName evidence="4">Uncharacterized protein</fullName>
    </submittedName>
</protein>
<feature type="region of interest" description="Disordered" evidence="1">
    <location>
        <begin position="114"/>
        <end position="138"/>
    </location>
</feature>
<dbReference type="Pfam" id="PF14383">
    <property type="entry name" value="VARLMGL"/>
    <property type="match status" value="1"/>
</dbReference>
<reference evidence="4" key="1">
    <citation type="submission" date="2022-12" db="EMBL/GenBank/DDBJ databases">
        <title>Draft genome assemblies for two species of Escallonia (Escalloniales).</title>
        <authorList>
            <person name="Chanderbali A."/>
            <person name="Dervinis C."/>
            <person name="Anghel I."/>
            <person name="Soltis D."/>
            <person name="Soltis P."/>
            <person name="Zapata F."/>
        </authorList>
    </citation>
    <scope>NUCLEOTIDE SEQUENCE</scope>
    <source>
        <strain evidence="4">UCBG64.0493</strain>
        <tissue evidence="4">Leaf</tissue>
    </source>
</reference>
<dbReference type="Pfam" id="PF14309">
    <property type="entry name" value="DUF4378"/>
    <property type="match status" value="1"/>
</dbReference>
<feature type="compositionally biased region" description="Polar residues" evidence="1">
    <location>
        <begin position="437"/>
        <end position="449"/>
    </location>
</feature>
<feature type="region of interest" description="Disordered" evidence="1">
    <location>
        <begin position="368"/>
        <end position="516"/>
    </location>
</feature>
<feature type="region of interest" description="Disordered" evidence="1">
    <location>
        <begin position="303"/>
        <end position="349"/>
    </location>
</feature>
<feature type="region of interest" description="Disordered" evidence="1">
    <location>
        <begin position="151"/>
        <end position="180"/>
    </location>
</feature>
<feature type="compositionally biased region" description="Basic and acidic residues" evidence="1">
    <location>
        <begin position="388"/>
        <end position="404"/>
    </location>
</feature>
<feature type="region of interest" description="Disordered" evidence="1">
    <location>
        <begin position="715"/>
        <end position="747"/>
    </location>
</feature>
<feature type="compositionally biased region" description="Basic and acidic residues" evidence="1">
    <location>
        <begin position="715"/>
        <end position="734"/>
    </location>
</feature>
<dbReference type="InterPro" id="IPR025486">
    <property type="entry name" value="DUF4378"/>
</dbReference>
<feature type="compositionally biased region" description="Polar residues" evidence="1">
    <location>
        <begin position="128"/>
        <end position="138"/>
    </location>
</feature>
<dbReference type="EMBL" id="JAVXUP010001039">
    <property type="protein sequence ID" value="KAK3016906.1"/>
    <property type="molecule type" value="Genomic_DNA"/>
</dbReference>
<evidence type="ECO:0000313" key="5">
    <source>
        <dbReference type="Proteomes" id="UP001188597"/>
    </source>
</evidence>
<feature type="region of interest" description="Disordered" evidence="1">
    <location>
        <begin position="8"/>
        <end position="31"/>
    </location>
</feature>
<feature type="compositionally biased region" description="Polar residues" evidence="1">
    <location>
        <begin position="332"/>
        <end position="346"/>
    </location>
</feature>
<dbReference type="PANTHER" id="PTHR37751">
    <property type="entry name" value="LOW PROTEIN: M-PHASE INDUCER PHOSPHATASE-LIKE PROTEIN"/>
    <property type="match status" value="1"/>
</dbReference>
<evidence type="ECO:0000259" key="3">
    <source>
        <dbReference type="Pfam" id="PF14383"/>
    </source>
</evidence>
<feature type="compositionally biased region" description="Polar residues" evidence="1">
    <location>
        <begin position="196"/>
        <end position="212"/>
    </location>
</feature>
<proteinExistence type="predicted"/>
<feature type="domain" description="DUF4378" evidence="2">
    <location>
        <begin position="523"/>
        <end position="673"/>
    </location>
</feature>
<organism evidence="4 5">
    <name type="scientific">Escallonia herrerae</name>
    <dbReference type="NCBI Taxonomy" id="1293975"/>
    <lineage>
        <taxon>Eukaryota</taxon>
        <taxon>Viridiplantae</taxon>
        <taxon>Streptophyta</taxon>
        <taxon>Embryophyta</taxon>
        <taxon>Tracheophyta</taxon>
        <taxon>Spermatophyta</taxon>
        <taxon>Magnoliopsida</taxon>
        <taxon>eudicotyledons</taxon>
        <taxon>Gunneridae</taxon>
        <taxon>Pentapetalae</taxon>
        <taxon>asterids</taxon>
        <taxon>campanulids</taxon>
        <taxon>Escalloniales</taxon>
        <taxon>Escalloniaceae</taxon>
        <taxon>Escallonia</taxon>
    </lineage>
</organism>
<dbReference type="InterPro" id="IPR032795">
    <property type="entry name" value="DUF3741-assoc"/>
</dbReference>
<feature type="compositionally biased region" description="Low complexity" evidence="1">
    <location>
        <begin position="503"/>
        <end position="513"/>
    </location>
</feature>
<gene>
    <name evidence="4" type="ORF">RJ639_006511</name>
</gene>
<feature type="domain" description="DUF3741" evidence="3">
    <location>
        <begin position="128"/>
        <end position="152"/>
    </location>
</feature>
<feature type="compositionally biased region" description="Basic and acidic residues" evidence="1">
    <location>
        <begin position="465"/>
        <end position="474"/>
    </location>
</feature>
<evidence type="ECO:0000256" key="1">
    <source>
        <dbReference type="SAM" id="MobiDB-lite"/>
    </source>
</evidence>
<evidence type="ECO:0000259" key="2">
    <source>
        <dbReference type="Pfam" id="PF14309"/>
    </source>
</evidence>
<sequence>MGKEWLYWGGGGGGGSTKRSGKSPGGGERDNIPSGCMNAVFQLFDLHHFRFDTLHHPTPSFKPDSFFPDEPIPLKGLEAPRNSLEIEGCFNGADSLSPAMKEVKKFKIPVGMQIKTTSKAKPDDHSSECSSSPGSKTPNLVARLMGLDLLPEISSPRPSSSSSSHSNSNSASKSHLNPQVQSLKEEIRARQLLQGRLTSKRNLSQNDATGGTRSLPESPRISSARRSDVDYHHRLSLQINKENVCVGQDKYECSSSHLTAKLARRREEKQEDENRSPSHYAKQIVKQVKENVSRRVGIDITNTVKNRQQARHDHEHIVLLKSKKTSTRTGEDSSQSKQCTPPSSSPWLKFMAEPKNKVPVTTVVVRNRSSQSAKLPSSKFKPEAPLQDQHHQEKCKKTSSERFSPRLKKPPQTSDVIRNKQEEPFVRSSDKKCKRTPLSSDLLNINVPTLLSVKKDPSPPLSRSPKQEEGDAFSRKRSAQLHNCSSHSYKQEATHTHAVQGGNDNNNSRSNSDTASLDGDDLHHYISNILNRTGLNRSTHLSITKWYSPSHPLDPSIFHHLELSNTPFNSALNQLCNRKLAFQLANEVLAKFLKPWITLHQMHGSELVEALLAKILSFPSANCRVLEDIDALIDKDLSLKNVTQRFVGMALEEEGESIVTEMERDIMDMLVHETAMVVFGQACKAESGANTEQFGQSFAMMRLLMRVRGYGIGRDTKARNENDGEMKIGPDHHVNMVPMPQKHHNNE</sequence>
<evidence type="ECO:0000313" key="4">
    <source>
        <dbReference type="EMBL" id="KAK3016906.1"/>
    </source>
</evidence>
<feature type="compositionally biased region" description="Low complexity" evidence="1">
    <location>
        <begin position="154"/>
        <end position="175"/>
    </location>
</feature>
<feature type="region of interest" description="Disordered" evidence="1">
    <location>
        <begin position="195"/>
        <end position="228"/>
    </location>
</feature>
<dbReference type="PANTHER" id="PTHR37751:SF1">
    <property type="entry name" value="LOW PROTEIN: M-PHASE INDUCER PHOSPHATASE-LIKE PROTEIN"/>
    <property type="match status" value="1"/>
</dbReference>
<comment type="caution">
    <text evidence="4">The sequence shown here is derived from an EMBL/GenBank/DDBJ whole genome shotgun (WGS) entry which is preliminary data.</text>
</comment>
<dbReference type="Proteomes" id="UP001188597">
    <property type="component" value="Unassembled WGS sequence"/>
</dbReference>
<dbReference type="AlphaFoldDB" id="A0AA89AZD7"/>